<dbReference type="Proteomes" id="UP001610334">
    <property type="component" value="Unassembled WGS sequence"/>
</dbReference>
<keyword evidence="3" id="KW-1185">Reference proteome</keyword>
<protein>
    <submittedName>
        <fullName evidence="2">Uncharacterized protein</fullName>
    </submittedName>
</protein>
<feature type="compositionally biased region" description="Basic residues" evidence="1">
    <location>
        <begin position="1"/>
        <end position="16"/>
    </location>
</feature>
<gene>
    <name evidence="2" type="ORF">BJX63DRAFT_283240</name>
</gene>
<evidence type="ECO:0000256" key="1">
    <source>
        <dbReference type="SAM" id="MobiDB-lite"/>
    </source>
</evidence>
<sequence length="237" mass="27016">MGQRHNRRRTRPRSRNRSANILPVPLDSFPLPTDSHAAPCPSALDCLENRLASTRYYRVLSWQDCEHALKPKAAMLENEQYRLFGGEPGDDVGLCYRMLEYFGGLDYIDPTSGHYLGDFRLGQAWRAPRLRSVVLSSGWDIKKKKTKNQVDQRLDDHHTTHVLNALTPTSISRHTGDHQIPTAQAPVYMENPSHPACSNEDSSESDWPIQTWPCDIWLDDRIPWQLRSALECARLGG</sequence>
<feature type="region of interest" description="Disordered" evidence="1">
    <location>
        <begin position="1"/>
        <end position="21"/>
    </location>
</feature>
<comment type="caution">
    <text evidence="2">The sequence shown here is derived from an EMBL/GenBank/DDBJ whole genome shotgun (WGS) entry which is preliminary data.</text>
</comment>
<dbReference type="EMBL" id="JBFXLT010000006">
    <property type="protein sequence ID" value="KAL2820743.1"/>
    <property type="molecule type" value="Genomic_DNA"/>
</dbReference>
<proteinExistence type="predicted"/>
<accession>A0ABR4HZ25</accession>
<name>A0ABR4HZ25_9EURO</name>
<organism evidence="2 3">
    <name type="scientific">Aspergillus granulosus</name>
    <dbReference type="NCBI Taxonomy" id="176169"/>
    <lineage>
        <taxon>Eukaryota</taxon>
        <taxon>Fungi</taxon>
        <taxon>Dikarya</taxon>
        <taxon>Ascomycota</taxon>
        <taxon>Pezizomycotina</taxon>
        <taxon>Eurotiomycetes</taxon>
        <taxon>Eurotiomycetidae</taxon>
        <taxon>Eurotiales</taxon>
        <taxon>Aspergillaceae</taxon>
        <taxon>Aspergillus</taxon>
        <taxon>Aspergillus subgen. Nidulantes</taxon>
    </lineage>
</organism>
<evidence type="ECO:0000313" key="3">
    <source>
        <dbReference type="Proteomes" id="UP001610334"/>
    </source>
</evidence>
<reference evidence="2 3" key="1">
    <citation type="submission" date="2024-07" db="EMBL/GenBank/DDBJ databases">
        <title>Section-level genome sequencing and comparative genomics of Aspergillus sections Usti and Cavernicolus.</title>
        <authorList>
            <consortium name="Lawrence Berkeley National Laboratory"/>
            <person name="Nybo J.L."/>
            <person name="Vesth T.C."/>
            <person name="Theobald S."/>
            <person name="Frisvad J.C."/>
            <person name="Larsen T.O."/>
            <person name="Kjaerboelling I."/>
            <person name="Rothschild-Mancinelli K."/>
            <person name="Lyhne E.K."/>
            <person name="Kogle M.E."/>
            <person name="Barry K."/>
            <person name="Clum A."/>
            <person name="Na H."/>
            <person name="Ledsgaard L."/>
            <person name="Lin J."/>
            <person name="Lipzen A."/>
            <person name="Kuo A."/>
            <person name="Riley R."/>
            <person name="Mondo S."/>
            <person name="Labutti K."/>
            <person name="Haridas S."/>
            <person name="Pangalinan J."/>
            <person name="Salamov A.A."/>
            <person name="Simmons B.A."/>
            <person name="Magnuson J.K."/>
            <person name="Chen J."/>
            <person name="Drula E."/>
            <person name="Henrissat B."/>
            <person name="Wiebenga A."/>
            <person name="Lubbers R.J."/>
            <person name="Gomes A.C."/>
            <person name="Makela M.R."/>
            <person name="Stajich J."/>
            <person name="Grigoriev I.V."/>
            <person name="Mortensen U.H."/>
            <person name="De Vries R.P."/>
            <person name="Baker S.E."/>
            <person name="Andersen M.R."/>
        </authorList>
    </citation>
    <scope>NUCLEOTIDE SEQUENCE [LARGE SCALE GENOMIC DNA]</scope>
    <source>
        <strain evidence="2 3">CBS 588.65</strain>
    </source>
</reference>
<evidence type="ECO:0000313" key="2">
    <source>
        <dbReference type="EMBL" id="KAL2820743.1"/>
    </source>
</evidence>